<name>A0ABV9S395_9PSEU</name>
<evidence type="ECO:0000313" key="4">
    <source>
        <dbReference type="Proteomes" id="UP001595859"/>
    </source>
</evidence>
<accession>A0ABV9S395</accession>
<feature type="transmembrane region" description="Helical" evidence="2">
    <location>
        <begin position="118"/>
        <end position="138"/>
    </location>
</feature>
<evidence type="ECO:0000313" key="3">
    <source>
        <dbReference type="EMBL" id="MFC4854906.1"/>
    </source>
</evidence>
<evidence type="ECO:0000256" key="2">
    <source>
        <dbReference type="SAM" id="Phobius"/>
    </source>
</evidence>
<keyword evidence="2" id="KW-0472">Membrane</keyword>
<dbReference type="EMBL" id="JBHSIS010000006">
    <property type="protein sequence ID" value="MFC4854906.1"/>
    <property type="molecule type" value="Genomic_DNA"/>
</dbReference>
<sequence>MTDSTRGTGVPSGPPWSVDVLADLHAGALDARQSAALWARVGNDPEAQAILAALDSVRHDLDALGDAPAEPMPAHFAARLDNAIAAEAARSMPAAARPGVAPVTDMAQARSRRNRRMGWMGGLVAAAAAVVAVAFVALPGEQPTGGTAQPEDGGTSQEAPDGEAPNDAPPLALKADDLGPAINGLTGQEDYGPLEDEQGLADCLSSKGIENPSVIGAREVTIDGTAGVAALLAGGTGEKRFRLVIVAPDCEGDLITDTSLG</sequence>
<proteinExistence type="predicted"/>
<dbReference type="Proteomes" id="UP001595859">
    <property type="component" value="Unassembled WGS sequence"/>
</dbReference>
<dbReference type="RefSeq" id="WP_378056823.1">
    <property type="nucleotide sequence ID" value="NZ_JBHSIS010000006.1"/>
</dbReference>
<keyword evidence="2" id="KW-1133">Transmembrane helix</keyword>
<protein>
    <submittedName>
        <fullName evidence="3">Anti-sigma factor family protein</fullName>
    </submittedName>
</protein>
<evidence type="ECO:0000256" key="1">
    <source>
        <dbReference type="SAM" id="MobiDB-lite"/>
    </source>
</evidence>
<feature type="region of interest" description="Disordered" evidence="1">
    <location>
        <begin position="141"/>
        <end position="184"/>
    </location>
</feature>
<organism evidence="3 4">
    <name type="scientific">Actinophytocola glycyrrhizae</name>
    <dbReference type="NCBI Taxonomy" id="2044873"/>
    <lineage>
        <taxon>Bacteria</taxon>
        <taxon>Bacillati</taxon>
        <taxon>Actinomycetota</taxon>
        <taxon>Actinomycetes</taxon>
        <taxon>Pseudonocardiales</taxon>
        <taxon>Pseudonocardiaceae</taxon>
    </lineage>
</organism>
<keyword evidence="2" id="KW-0812">Transmembrane</keyword>
<keyword evidence="4" id="KW-1185">Reference proteome</keyword>
<gene>
    <name evidence="3" type="ORF">ACFPCV_15485</name>
</gene>
<reference evidence="4" key="1">
    <citation type="journal article" date="2019" name="Int. J. Syst. Evol. Microbiol.">
        <title>The Global Catalogue of Microorganisms (GCM) 10K type strain sequencing project: providing services to taxonomists for standard genome sequencing and annotation.</title>
        <authorList>
            <consortium name="The Broad Institute Genomics Platform"/>
            <consortium name="The Broad Institute Genome Sequencing Center for Infectious Disease"/>
            <person name="Wu L."/>
            <person name="Ma J."/>
        </authorList>
    </citation>
    <scope>NUCLEOTIDE SEQUENCE [LARGE SCALE GENOMIC DNA]</scope>
    <source>
        <strain evidence="4">ZS-22-S1</strain>
    </source>
</reference>
<comment type="caution">
    <text evidence="3">The sequence shown here is derived from an EMBL/GenBank/DDBJ whole genome shotgun (WGS) entry which is preliminary data.</text>
</comment>